<evidence type="ECO:0000256" key="5">
    <source>
        <dbReference type="ARBA" id="ARBA00023002"/>
    </source>
</evidence>
<evidence type="ECO:0000256" key="6">
    <source>
        <dbReference type="ARBA" id="ARBA00023004"/>
    </source>
</evidence>
<dbReference type="InterPro" id="IPR036503">
    <property type="entry name" value="Ald_Fedxn_OxRdtase_N_sf"/>
</dbReference>
<dbReference type="Gene3D" id="3.60.9.10">
    <property type="entry name" value="Aldehyde ferredoxin oxidoreductase, N-terminal domain"/>
    <property type="match status" value="1"/>
</dbReference>
<proteinExistence type="inferred from homology"/>
<comment type="cofactor">
    <cofactor evidence="8">
        <name>tungstopterin</name>
        <dbReference type="ChEBI" id="CHEBI:30402"/>
    </cofactor>
</comment>
<keyword evidence="11" id="KW-1185">Reference proteome</keyword>
<dbReference type="GO" id="GO:0016625">
    <property type="term" value="F:oxidoreductase activity, acting on the aldehyde or oxo group of donors, iron-sulfur protein as acceptor"/>
    <property type="evidence" value="ECO:0007669"/>
    <property type="project" value="InterPro"/>
</dbReference>
<dbReference type="RefSeq" id="WP_073477820.1">
    <property type="nucleotide sequence ID" value="NZ_FQZU01000029.1"/>
</dbReference>
<keyword evidence="6" id="KW-0408">Iron</keyword>
<dbReference type="SMART" id="SM00790">
    <property type="entry name" value="AFOR_N"/>
    <property type="match status" value="1"/>
</dbReference>
<dbReference type="OrthoDB" id="9763894at2"/>
<reference evidence="11" key="1">
    <citation type="submission" date="2016-11" db="EMBL/GenBank/DDBJ databases">
        <authorList>
            <person name="Varghese N."/>
            <person name="Submissions S."/>
        </authorList>
    </citation>
    <scope>NUCLEOTIDE SEQUENCE [LARGE SCALE GENOMIC DNA]</scope>
    <source>
        <strain evidence="11">DSM 16219</strain>
    </source>
</reference>
<evidence type="ECO:0000259" key="9">
    <source>
        <dbReference type="SMART" id="SM00790"/>
    </source>
</evidence>
<keyword evidence="4" id="KW-0479">Metal-binding</keyword>
<dbReference type="GO" id="GO:0009055">
    <property type="term" value="F:electron transfer activity"/>
    <property type="evidence" value="ECO:0007669"/>
    <property type="project" value="InterPro"/>
</dbReference>
<keyword evidence="3" id="KW-0004">4Fe-4S</keyword>
<dbReference type="Pfam" id="PF01314">
    <property type="entry name" value="AFOR_C"/>
    <property type="match status" value="1"/>
</dbReference>
<dbReference type="InterPro" id="IPR051919">
    <property type="entry name" value="W-dependent_AOR"/>
</dbReference>
<dbReference type="InterPro" id="IPR013985">
    <property type="entry name" value="Ald_Fedxn_OxRdtase_dom3"/>
</dbReference>
<dbReference type="GO" id="GO:0046872">
    <property type="term" value="F:metal ion binding"/>
    <property type="evidence" value="ECO:0007669"/>
    <property type="project" value="UniProtKB-KW"/>
</dbReference>
<evidence type="ECO:0000256" key="3">
    <source>
        <dbReference type="ARBA" id="ARBA00022485"/>
    </source>
</evidence>
<dbReference type="InterPro" id="IPR036021">
    <property type="entry name" value="Tungsten_al_ferr_oxy-like_C"/>
</dbReference>
<dbReference type="Pfam" id="PF02730">
    <property type="entry name" value="AFOR_N"/>
    <property type="match status" value="1"/>
</dbReference>
<protein>
    <submittedName>
        <fullName evidence="10">Aldehyde:ferredoxin oxidoreductase</fullName>
    </submittedName>
</protein>
<keyword evidence="7" id="KW-0411">Iron-sulfur</keyword>
<evidence type="ECO:0000256" key="1">
    <source>
        <dbReference type="ARBA" id="ARBA00001966"/>
    </source>
</evidence>
<comment type="similarity">
    <text evidence="2">Belongs to the AOR/FOR family.</text>
</comment>
<evidence type="ECO:0000256" key="7">
    <source>
        <dbReference type="ARBA" id="ARBA00023014"/>
    </source>
</evidence>
<organism evidence="10 11">
    <name type="scientific">Desulfatibacillum alkenivorans DSM 16219</name>
    <dbReference type="NCBI Taxonomy" id="1121393"/>
    <lineage>
        <taxon>Bacteria</taxon>
        <taxon>Pseudomonadati</taxon>
        <taxon>Thermodesulfobacteriota</taxon>
        <taxon>Desulfobacteria</taxon>
        <taxon>Desulfobacterales</taxon>
        <taxon>Desulfatibacillaceae</taxon>
        <taxon>Desulfatibacillum</taxon>
    </lineage>
</organism>
<feature type="domain" description="Aldehyde ferredoxin oxidoreductase N-terminal" evidence="9">
    <location>
        <begin position="4"/>
        <end position="209"/>
    </location>
</feature>
<dbReference type="EMBL" id="FQZU01000029">
    <property type="protein sequence ID" value="SHK62603.1"/>
    <property type="molecule type" value="Genomic_DNA"/>
</dbReference>
<dbReference type="PANTHER" id="PTHR30038:SF9">
    <property type="entry name" value="ALDEHYDE FERREDOXIN OXIDOREDUCTASE"/>
    <property type="match status" value="1"/>
</dbReference>
<evidence type="ECO:0000256" key="4">
    <source>
        <dbReference type="ARBA" id="ARBA00022723"/>
    </source>
</evidence>
<comment type="cofactor">
    <cofactor evidence="1">
        <name>[4Fe-4S] cluster</name>
        <dbReference type="ChEBI" id="CHEBI:49883"/>
    </cofactor>
</comment>
<evidence type="ECO:0000313" key="11">
    <source>
        <dbReference type="Proteomes" id="UP000183994"/>
    </source>
</evidence>
<dbReference type="STRING" id="1121393.SAMN02745216_03777"/>
<dbReference type="AlphaFoldDB" id="A0A1M6U0C5"/>
<sequence length="589" mass="64462">MFGFHGKILFIDLKSRSFRIEKPDPDVLAACLGGKGLGSYLLYEHNPPHCDPLGPENNLIFTCGPATGSLIWGGCRYGVFTKSPQTGFYSESYAGGRAPEAMDAAGYDAVILQGQCAAPTVLEIEPGGVHFHDASNLWGLDAISTEEKALEIAAGKAGKKGALAIGPAGENLVSFAVIENDKWRSAGRTGPGAVMGSKKVKAMVFWGGAKRPMADPARLRDFSRDYAAESKENPSVQAYKSKGTPMMVQVLNKAGAFPTRYWKQGYFENWEKISAEALHEKCRVTPAACAKCFMACGRRGTLLDGPHKGLTVEGPEYETIYAFGGLCAIDSIEEIAFLNHLCDSLGMDTITSGNLCAFTMEAVEQGRAKLPVRYGDAQGAADLLRKIARREGAGDFLAKGIVHAAKEWGMEDQAVHVKGLEPAGYDPRVLKGMGLAYATSPRGACHLRSTFYKAELSGMSRPDELEGKVELYVDFEDRLTLFDALILCRFYRDLYPWDALGDIVSMTCGLSPEKTNLQQIAQNIANIVRRFNLREGMDPAIHETLPKAFFSRALESGQVLSRDFFREMLTEYYRLRGWTDLGLLRDSPF</sequence>
<dbReference type="PANTHER" id="PTHR30038">
    <property type="entry name" value="ALDEHYDE FERREDOXIN OXIDOREDUCTASE"/>
    <property type="match status" value="1"/>
</dbReference>
<dbReference type="SUPFAM" id="SSF56228">
    <property type="entry name" value="Aldehyde ferredoxin oxidoreductase, N-terminal domain"/>
    <property type="match status" value="1"/>
</dbReference>
<dbReference type="Proteomes" id="UP000183994">
    <property type="component" value="Unassembled WGS sequence"/>
</dbReference>
<name>A0A1M6U0C5_9BACT</name>
<gene>
    <name evidence="10" type="ORF">SAMN02745216_03777</name>
</gene>
<evidence type="ECO:0000256" key="2">
    <source>
        <dbReference type="ARBA" id="ARBA00011032"/>
    </source>
</evidence>
<dbReference type="Gene3D" id="1.10.599.10">
    <property type="entry name" value="Aldehyde Ferredoxin Oxidoreductase Protein, subunit A, domain 3"/>
    <property type="match status" value="1"/>
</dbReference>
<accession>A0A1M6U0C5</accession>
<evidence type="ECO:0000256" key="8">
    <source>
        <dbReference type="ARBA" id="ARBA00049934"/>
    </source>
</evidence>
<dbReference type="InterPro" id="IPR013984">
    <property type="entry name" value="Ald_Fedxn_OxRdtase_dom2"/>
</dbReference>
<keyword evidence="5" id="KW-0560">Oxidoreductase</keyword>
<dbReference type="SUPFAM" id="SSF48310">
    <property type="entry name" value="Aldehyde ferredoxin oxidoreductase, C-terminal domains"/>
    <property type="match status" value="1"/>
</dbReference>
<evidence type="ECO:0000313" key="10">
    <source>
        <dbReference type="EMBL" id="SHK62603.1"/>
    </source>
</evidence>
<dbReference type="InterPro" id="IPR001203">
    <property type="entry name" value="OxRdtase_Ald_Fedxn_C"/>
</dbReference>
<dbReference type="GO" id="GO:0051539">
    <property type="term" value="F:4 iron, 4 sulfur cluster binding"/>
    <property type="evidence" value="ECO:0007669"/>
    <property type="project" value="UniProtKB-KW"/>
</dbReference>
<dbReference type="Gene3D" id="1.10.569.10">
    <property type="entry name" value="Aldehyde Ferredoxin Oxidoreductase Protein, subunit A, domain 2"/>
    <property type="match status" value="1"/>
</dbReference>
<dbReference type="InterPro" id="IPR013983">
    <property type="entry name" value="Ald_Fedxn_OxRdtase_N"/>
</dbReference>